<protein>
    <submittedName>
        <fullName evidence="2">Uncharacterized protein</fullName>
    </submittedName>
</protein>
<proteinExistence type="predicted"/>
<evidence type="ECO:0000313" key="2">
    <source>
        <dbReference type="EMBL" id="GIQ87982.1"/>
    </source>
</evidence>
<sequence length="230" mass="25839">PNRVPSSIRPFITSPQALVRTLFDALRFQGTNHEARRIMEDQQRNREATRLNAAEQDLAEARTEIASLQREMGRLRDDLAQARSAQTHSSAMIRSRVVSDRSASRDTLSSRTTHRAPSVAPGFTFNPSSLTRSPTQPRVSREPSVSRGNTYREQGLARVSKGAHRAPARRLPTVSKFVVPTPRLGTPMVKRQQKRLSIMPQHSRAGDRDADARRSVDRSVSHTKSRFDLL</sequence>
<dbReference type="Proteomes" id="UP000265618">
    <property type="component" value="Unassembled WGS sequence"/>
</dbReference>
<evidence type="ECO:0000256" key="1">
    <source>
        <dbReference type="SAM" id="MobiDB-lite"/>
    </source>
</evidence>
<dbReference type="AlphaFoldDB" id="A0A9K3D4V5"/>
<keyword evidence="3" id="KW-1185">Reference proteome</keyword>
<feature type="region of interest" description="Disordered" evidence="1">
    <location>
        <begin position="83"/>
        <end position="168"/>
    </location>
</feature>
<comment type="caution">
    <text evidence="2">The sequence shown here is derived from an EMBL/GenBank/DDBJ whole genome shotgun (WGS) entry which is preliminary data.</text>
</comment>
<accession>A0A9K3D4V5</accession>
<feature type="non-terminal residue" evidence="2">
    <location>
        <position position="230"/>
    </location>
</feature>
<organism evidence="2 3">
    <name type="scientific">Kipferlia bialata</name>
    <dbReference type="NCBI Taxonomy" id="797122"/>
    <lineage>
        <taxon>Eukaryota</taxon>
        <taxon>Metamonada</taxon>
        <taxon>Carpediemonas-like organisms</taxon>
        <taxon>Kipferlia</taxon>
    </lineage>
</organism>
<reference evidence="2 3" key="1">
    <citation type="journal article" date="2018" name="PLoS ONE">
        <title>The draft genome of Kipferlia bialata reveals reductive genome evolution in fornicate parasites.</title>
        <authorList>
            <person name="Tanifuji G."/>
            <person name="Takabayashi S."/>
            <person name="Kume K."/>
            <person name="Takagi M."/>
            <person name="Nakayama T."/>
            <person name="Kamikawa R."/>
            <person name="Inagaki Y."/>
            <person name="Hashimoto T."/>
        </authorList>
    </citation>
    <scope>NUCLEOTIDE SEQUENCE [LARGE SCALE GENOMIC DNA]</scope>
    <source>
        <strain evidence="2">NY0173</strain>
    </source>
</reference>
<feature type="compositionally biased region" description="Basic and acidic residues" evidence="1">
    <location>
        <begin position="204"/>
        <end position="230"/>
    </location>
</feature>
<feature type="region of interest" description="Disordered" evidence="1">
    <location>
        <begin position="185"/>
        <end position="230"/>
    </location>
</feature>
<feature type="compositionally biased region" description="Polar residues" evidence="1">
    <location>
        <begin position="83"/>
        <end position="92"/>
    </location>
</feature>
<feature type="compositionally biased region" description="Polar residues" evidence="1">
    <location>
        <begin position="125"/>
        <end position="138"/>
    </location>
</feature>
<gene>
    <name evidence="2" type="ORF">KIPB_010137</name>
</gene>
<dbReference type="EMBL" id="BDIP01003663">
    <property type="protein sequence ID" value="GIQ87982.1"/>
    <property type="molecule type" value="Genomic_DNA"/>
</dbReference>
<name>A0A9K3D4V5_9EUKA</name>
<evidence type="ECO:0000313" key="3">
    <source>
        <dbReference type="Proteomes" id="UP000265618"/>
    </source>
</evidence>